<dbReference type="OrthoDB" id="9809781at2"/>
<sequence>MLAFTRRCAALAAAALLPLTLPAVASADDLVAPGVTYRTFSVSTAHGPVSAYLLTVDLRVARLDLLHPARVAQRAGVAEMATAQRAVAGVNGDFFNISETHAGVAATGSSVGPEIASGEDLKFAVPDGQRFGPAMPAGATTKVVFGEGVDRRARVTSVDLAGAAVSAEGVFRIDGLNQYALPVGGIGEYTSDWGEVSRARAACGTDTDRSAGCTTETEEVVIRHGVVTAEAETPGSGPIAPDTVVLLGREQGAAALEALDPGDHVVVGTHLVARQAPPFRFAVGGFPILRNGTPLSGLDAVTLAPRTAAGASADGRTAYLLTVDGRTAASSGMSVAELAGLLRDSGAATGVNLDGGGSTTMAVAGDEGVTIRNVPSDGTERAVANGIGVFSGGR</sequence>
<dbReference type="PANTHER" id="PTHR40446:SF2">
    <property type="entry name" value="N-ACETYLGLUCOSAMINE-1-PHOSPHODIESTER ALPHA-N-ACETYLGLUCOSAMINIDASE"/>
    <property type="match status" value="1"/>
</dbReference>
<reference evidence="3 4" key="1">
    <citation type="submission" date="2016-10" db="EMBL/GenBank/DDBJ databases">
        <authorList>
            <person name="de Groot N.N."/>
        </authorList>
    </citation>
    <scope>NUCLEOTIDE SEQUENCE [LARGE SCALE GENOMIC DNA]</scope>
    <source>
        <strain evidence="3 4">DSM 44468</strain>
    </source>
</reference>
<evidence type="ECO:0000313" key="3">
    <source>
        <dbReference type="EMBL" id="SFK57829.1"/>
    </source>
</evidence>
<dbReference type="InterPro" id="IPR018711">
    <property type="entry name" value="NAGPA"/>
</dbReference>
<dbReference type="Pfam" id="PF09992">
    <property type="entry name" value="NAGPA"/>
    <property type="match status" value="1"/>
</dbReference>
<organism evidence="3 4">
    <name type="scientific">Amycolatopsis sacchari</name>
    <dbReference type="NCBI Taxonomy" id="115433"/>
    <lineage>
        <taxon>Bacteria</taxon>
        <taxon>Bacillati</taxon>
        <taxon>Actinomycetota</taxon>
        <taxon>Actinomycetes</taxon>
        <taxon>Pseudonocardiales</taxon>
        <taxon>Pseudonocardiaceae</taxon>
        <taxon>Amycolatopsis</taxon>
    </lineage>
</organism>
<proteinExistence type="predicted"/>
<dbReference type="EMBL" id="FORP01000024">
    <property type="protein sequence ID" value="SFK57829.1"/>
    <property type="molecule type" value="Genomic_DNA"/>
</dbReference>
<keyword evidence="4" id="KW-1185">Reference proteome</keyword>
<evidence type="ECO:0000313" key="4">
    <source>
        <dbReference type="Proteomes" id="UP000199025"/>
    </source>
</evidence>
<protein>
    <recommendedName>
        <fullName evidence="2">Phosphodiester glycosidase domain-containing protein</fullName>
    </recommendedName>
</protein>
<feature type="chain" id="PRO_5011796370" description="Phosphodiester glycosidase domain-containing protein" evidence="1">
    <location>
        <begin position="28"/>
        <end position="394"/>
    </location>
</feature>
<feature type="domain" description="Phosphodiester glycosidase" evidence="2">
    <location>
        <begin position="219"/>
        <end position="390"/>
    </location>
</feature>
<gene>
    <name evidence="3" type="ORF">SAMN05421835_124104</name>
</gene>
<evidence type="ECO:0000259" key="2">
    <source>
        <dbReference type="Pfam" id="PF09992"/>
    </source>
</evidence>
<name>A0A1I4AQ13_9PSEU</name>
<keyword evidence="1" id="KW-0732">Signal</keyword>
<dbReference type="Proteomes" id="UP000199025">
    <property type="component" value="Unassembled WGS sequence"/>
</dbReference>
<dbReference type="STRING" id="115433.SAMN05421835_124104"/>
<dbReference type="PANTHER" id="PTHR40446">
    <property type="entry name" value="N-ACETYLGLUCOSAMINE-1-PHOSPHODIESTER ALPHA-N-ACETYLGLUCOSAMINIDASE"/>
    <property type="match status" value="1"/>
</dbReference>
<evidence type="ECO:0000256" key="1">
    <source>
        <dbReference type="SAM" id="SignalP"/>
    </source>
</evidence>
<feature type="signal peptide" evidence="1">
    <location>
        <begin position="1"/>
        <end position="27"/>
    </location>
</feature>
<accession>A0A1I4AQ13</accession>
<dbReference type="RefSeq" id="WP_091514320.1">
    <property type="nucleotide sequence ID" value="NZ_CBDQZW010000024.1"/>
</dbReference>
<dbReference type="AlphaFoldDB" id="A0A1I4AQ13"/>